<gene>
    <name evidence="2" type="ORF">SAMN05444484_103246</name>
</gene>
<protein>
    <submittedName>
        <fullName evidence="2">Uncharacterized protein</fullName>
    </submittedName>
</protein>
<proteinExistence type="predicted"/>
<keyword evidence="1" id="KW-0812">Transmembrane</keyword>
<reference evidence="3" key="1">
    <citation type="submission" date="2016-11" db="EMBL/GenBank/DDBJ databases">
        <authorList>
            <person name="Varghese N."/>
            <person name="Submissions S."/>
        </authorList>
    </citation>
    <scope>NUCLEOTIDE SEQUENCE [LARGE SCALE GENOMIC DNA]</scope>
    <source>
        <strain evidence="3">DSM 24724</strain>
    </source>
</reference>
<keyword evidence="3" id="KW-1185">Reference proteome</keyword>
<dbReference type="EMBL" id="FRBT01000003">
    <property type="protein sequence ID" value="SHL99601.1"/>
    <property type="molecule type" value="Genomic_DNA"/>
</dbReference>
<dbReference type="AlphaFoldDB" id="A0A1M7F6C3"/>
<feature type="transmembrane region" description="Helical" evidence="1">
    <location>
        <begin position="20"/>
        <end position="37"/>
    </location>
</feature>
<keyword evidence="1" id="KW-0472">Membrane</keyword>
<accession>A0A1M7F6C3</accession>
<organism evidence="2 3">
    <name type="scientific">Flavobacterium chilense</name>
    <dbReference type="NCBI Taxonomy" id="946677"/>
    <lineage>
        <taxon>Bacteria</taxon>
        <taxon>Pseudomonadati</taxon>
        <taxon>Bacteroidota</taxon>
        <taxon>Flavobacteriia</taxon>
        <taxon>Flavobacteriales</taxon>
        <taxon>Flavobacteriaceae</taxon>
        <taxon>Flavobacterium</taxon>
    </lineage>
</organism>
<dbReference type="Proteomes" id="UP000184028">
    <property type="component" value="Unassembled WGS sequence"/>
</dbReference>
<sequence length="63" mass="7386">MFLCVQYIFQPNYYKLNSGLTLLFYAILLVFSVSLYLKKSNAQMLLNVRSQKTTFVLNKLIKT</sequence>
<name>A0A1M7F6C3_9FLAO</name>
<keyword evidence="1" id="KW-1133">Transmembrane helix</keyword>
<evidence type="ECO:0000256" key="1">
    <source>
        <dbReference type="SAM" id="Phobius"/>
    </source>
</evidence>
<evidence type="ECO:0000313" key="2">
    <source>
        <dbReference type="EMBL" id="SHL99601.1"/>
    </source>
</evidence>
<evidence type="ECO:0000313" key="3">
    <source>
        <dbReference type="Proteomes" id="UP000184028"/>
    </source>
</evidence>